<dbReference type="InterPro" id="IPR021005">
    <property type="entry name" value="Znf_CGNR"/>
</dbReference>
<dbReference type="Gene3D" id="1.10.3300.10">
    <property type="entry name" value="Jann2411-like domain"/>
    <property type="match status" value="1"/>
</dbReference>
<keyword evidence="3" id="KW-1185">Reference proteome</keyword>
<dbReference type="InterPro" id="IPR023286">
    <property type="entry name" value="ABATE_dom_sf"/>
</dbReference>
<gene>
    <name evidence="2" type="ORF">SAMN05421504_104225</name>
</gene>
<dbReference type="EMBL" id="FNON01000004">
    <property type="protein sequence ID" value="SDY01569.1"/>
    <property type="molecule type" value="Genomic_DNA"/>
</dbReference>
<dbReference type="SUPFAM" id="SSF160904">
    <property type="entry name" value="Jann2411-like"/>
    <property type="match status" value="1"/>
</dbReference>
<dbReference type="STRING" id="589385.SAMN05421504_104225"/>
<evidence type="ECO:0000313" key="3">
    <source>
        <dbReference type="Proteomes" id="UP000199515"/>
    </source>
</evidence>
<evidence type="ECO:0000313" key="2">
    <source>
        <dbReference type="EMBL" id="SDY01569.1"/>
    </source>
</evidence>
<organism evidence="2 3">
    <name type="scientific">Amycolatopsis xylanica</name>
    <dbReference type="NCBI Taxonomy" id="589385"/>
    <lineage>
        <taxon>Bacteria</taxon>
        <taxon>Bacillati</taxon>
        <taxon>Actinomycetota</taxon>
        <taxon>Actinomycetes</taxon>
        <taxon>Pseudonocardiales</taxon>
        <taxon>Pseudonocardiaceae</taxon>
        <taxon>Amycolatopsis</taxon>
    </lineage>
</organism>
<dbReference type="AlphaFoldDB" id="A0A1H3GGZ0"/>
<sequence length="177" mass="19170">MVGEGLAVDLADTELLAVSPKVDLLATEEGNEKFWELHAGQLPEGTRAPAAGATRRLRTAVRTLLDARVRGERPEPWAVEDVNAAAAAVPTSLRMDIAFSQEIRWHYDHGGDAALAAVARSAIELVTGPHASQLRRCAADDCSMLFVATNSRRQWCTPNLCGNRARVARHAARAKHD</sequence>
<name>A0A1H3GGZ0_9PSEU</name>
<dbReference type="InterPro" id="IPR010852">
    <property type="entry name" value="ABATE"/>
</dbReference>
<dbReference type="Pfam" id="PF07336">
    <property type="entry name" value="ABATE"/>
    <property type="match status" value="1"/>
</dbReference>
<dbReference type="Pfam" id="PF11706">
    <property type="entry name" value="zf-CGNR"/>
    <property type="match status" value="1"/>
</dbReference>
<protein>
    <submittedName>
        <fullName evidence="2">CGNR zinc finger domain-containing protein</fullName>
    </submittedName>
</protein>
<dbReference type="Proteomes" id="UP000199515">
    <property type="component" value="Unassembled WGS sequence"/>
</dbReference>
<dbReference type="PANTHER" id="PTHR35525:SF3">
    <property type="entry name" value="BLL6575 PROTEIN"/>
    <property type="match status" value="1"/>
</dbReference>
<reference evidence="2 3" key="1">
    <citation type="submission" date="2016-10" db="EMBL/GenBank/DDBJ databases">
        <authorList>
            <person name="de Groot N.N."/>
        </authorList>
    </citation>
    <scope>NUCLEOTIDE SEQUENCE [LARGE SCALE GENOMIC DNA]</scope>
    <source>
        <strain evidence="2 3">CPCC 202699</strain>
    </source>
</reference>
<dbReference type="PANTHER" id="PTHR35525">
    <property type="entry name" value="BLL6575 PROTEIN"/>
    <property type="match status" value="1"/>
</dbReference>
<feature type="domain" description="Zinc finger CGNR" evidence="1">
    <location>
        <begin position="134"/>
        <end position="173"/>
    </location>
</feature>
<accession>A0A1H3GGZ0</accession>
<proteinExistence type="predicted"/>
<evidence type="ECO:0000259" key="1">
    <source>
        <dbReference type="Pfam" id="PF11706"/>
    </source>
</evidence>